<dbReference type="Proteomes" id="UP001164653">
    <property type="component" value="Chromosome"/>
</dbReference>
<feature type="transmembrane region" description="Helical" evidence="8">
    <location>
        <begin position="330"/>
        <end position="353"/>
    </location>
</feature>
<dbReference type="RefSeq" id="WP_244818853.1">
    <property type="nucleotide sequence ID" value="NZ_CP112998.1"/>
</dbReference>
<keyword evidence="3 10" id="KW-0328">Glycosyltransferase</keyword>
<feature type="transmembrane region" description="Helical" evidence="8">
    <location>
        <begin position="154"/>
        <end position="177"/>
    </location>
</feature>
<evidence type="ECO:0000256" key="7">
    <source>
        <dbReference type="ARBA" id="ARBA00023136"/>
    </source>
</evidence>
<gene>
    <name evidence="10" type="ORF">ON006_08765</name>
</gene>
<evidence type="ECO:0000256" key="2">
    <source>
        <dbReference type="ARBA" id="ARBA00022475"/>
    </source>
</evidence>
<evidence type="ECO:0000256" key="5">
    <source>
        <dbReference type="ARBA" id="ARBA00022692"/>
    </source>
</evidence>
<evidence type="ECO:0000256" key="6">
    <source>
        <dbReference type="ARBA" id="ARBA00022989"/>
    </source>
</evidence>
<feature type="transmembrane region" description="Helical" evidence="8">
    <location>
        <begin position="300"/>
        <end position="318"/>
    </location>
</feature>
<evidence type="ECO:0000256" key="3">
    <source>
        <dbReference type="ARBA" id="ARBA00022676"/>
    </source>
</evidence>
<keyword evidence="7 8" id="KW-0472">Membrane</keyword>
<dbReference type="PANTHER" id="PTHR33908">
    <property type="entry name" value="MANNOSYLTRANSFERASE YKCB-RELATED"/>
    <property type="match status" value="1"/>
</dbReference>
<keyword evidence="11" id="KW-1185">Reference proteome</keyword>
<feature type="transmembrane region" description="Helical" evidence="8">
    <location>
        <begin position="189"/>
        <end position="209"/>
    </location>
</feature>
<feature type="transmembrane region" description="Helical" evidence="8">
    <location>
        <begin position="5"/>
        <end position="21"/>
    </location>
</feature>
<proteinExistence type="predicted"/>
<dbReference type="InterPro" id="IPR050297">
    <property type="entry name" value="LipidA_mod_glycosyltrf_83"/>
</dbReference>
<keyword evidence="6 8" id="KW-1133">Transmembrane helix</keyword>
<reference evidence="10" key="1">
    <citation type="submission" date="2022-11" db="EMBL/GenBank/DDBJ databases">
        <title>Dyadobacter pollutisoli sp. nov., isolated from plastic dumped soil.</title>
        <authorList>
            <person name="Kim J.M."/>
            <person name="Kim K.R."/>
            <person name="Lee J.K."/>
            <person name="Hao L."/>
            <person name="Jeon C.O."/>
        </authorList>
    </citation>
    <scope>NUCLEOTIDE SEQUENCE</scope>
    <source>
        <strain evidence="10">U1</strain>
    </source>
</reference>
<dbReference type="EC" id="2.4.-.-" evidence="10"/>
<keyword evidence="2" id="KW-1003">Cell membrane</keyword>
<dbReference type="InterPro" id="IPR038731">
    <property type="entry name" value="RgtA/B/C-like"/>
</dbReference>
<evidence type="ECO:0000313" key="11">
    <source>
        <dbReference type="Proteomes" id="UP001164653"/>
    </source>
</evidence>
<dbReference type="PANTHER" id="PTHR33908:SF11">
    <property type="entry name" value="MEMBRANE PROTEIN"/>
    <property type="match status" value="1"/>
</dbReference>
<organism evidence="10 11">
    <name type="scientific">Dyadobacter pollutisoli</name>
    <dbReference type="NCBI Taxonomy" id="2910158"/>
    <lineage>
        <taxon>Bacteria</taxon>
        <taxon>Pseudomonadati</taxon>
        <taxon>Bacteroidota</taxon>
        <taxon>Cytophagia</taxon>
        <taxon>Cytophagales</taxon>
        <taxon>Spirosomataceae</taxon>
        <taxon>Dyadobacter</taxon>
    </lineage>
</organism>
<dbReference type="GO" id="GO:0016763">
    <property type="term" value="F:pentosyltransferase activity"/>
    <property type="evidence" value="ECO:0007669"/>
    <property type="project" value="TreeGrafter"/>
</dbReference>
<evidence type="ECO:0000259" key="9">
    <source>
        <dbReference type="Pfam" id="PF13231"/>
    </source>
</evidence>
<dbReference type="KEGG" id="dpf:ON006_08765"/>
<feature type="transmembrane region" description="Helical" evidence="8">
    <location>
        <begin position="414"/>
        <end position="435"/>
    </location>
</feature>
<feature type="domain" description="Glycosyltransferase RgtA/B/C/D-like" evidence="9">
    <location>
        <begin position="43"/>
        <end position="207"/>
    </location>
</feature>
<feature type="transmembrane region" description="Helical" evidence="8">
    <location>
        <begin position="95"/>
        <end position="117"/>
    </location>
</feature>
<sequence>MEITRLIIIATVIRCIIAYYIDLGNDEVYYFSYAVQPDLNHFDHPPLVGLFIRLFTFNLQWVHELAMRLPGIVGAAINTWLIAQCGQLIRSRKTGIMAAILYNTSVYASIISGVFILPDSVQLVFWLAAVYTMLKSIETHSPQHRNQLLVLTGLWIGLAIMSKVHGVFLWFGLLGFLFFHRPGWFRNPYLYLSLFLTAVIISPILLWNIDNDFITWQFHSERVTVNQQGINFKSFLTTTIGQILYCNPVQIAIYVPVFAAVFKGYRFVGKPFLLLLLWCSFPIIVCTTAVSLFRDTLPHWSGPGFLGIMLISAAYMDEQMSQGISRFYKITLNASIGLMLFVFVAGLSLVNFYPGTLGKKNFPDTGKGDATLDIYGWDELLPAFKKIREDDIAQQRMSASSPMLVHHWFPGSHMYYYVAYPLHMPVVGVGSLLNLHKFQWLNTLSAPIMPGNNAYYISPSNNFTDPAVEYQDAFESYEKAATITQKRNGQIARYWYVYRLKHATKMLGGTFPKTGE</sequence>
<comment type="subcellular location">
    <subcellularLocation>
        <location evidence="1">Cell membrane</location>
        <topology evidence="1">Multi-pass membrane protein</topology>
    </subcellularLocation>
</comment>
<keyword evidence="4 10" id="KW-0808">Transferase</keyword>
<evidence type="ECO:0000256" key="4">
    <source>
        <dbReference type="ARBA" id="ARBA00022679"/>
    </source>
</evidence>
<dbReference type="GO" id="GO:0005886">
    <property type="term" value="C:plasma membrane"/>
    <property type="evidence" value="ECO:0007669"/>
    <property type="project" value="UniProtKB-SubCell"/>
</dbReference>
<feature type="transmembrane region" description="Helical" evidence="8">
    <location>
        <begin position="242"/>
        <end position="262"/>
    </location>
</feature>
<dbReference type="AlphaFoldDB" id="A0A9E8SN85"/>
<dbReference type="Pfam" id="PF13231">
    <property type="entry name" value="PMT_2"/>
    <property type="match status" value="1"/>
</dbReference>
<evidence type="ECO:0000313" key="10">
    <source>
        <dbReference type="EMBL" id="WAC14039.1"/>
    </source>
</evidence>
<evidence type="ECO:0000256" key="1">
    <source>
        <dbReference type="ARBA" id="ARBA00004651"/>
    </source>
</evidence>
<feature type="transmembrane region" description="Helical" evidence="8">
    <location>
        <begin position="274"/>
        <end position="294"/>
    </location>
</feature>
<dbReference type="GO" id="GO:0009103">
    <property type="term" value="P:lipopolysaccharide biosynthetic process"/>
    <property type="evidence" value="ECO:0007669"/>
    <property type="project" value="UniProtKB-ARBA"/>
</dbReference>
<protein>
    <submittedName>
        <fullName evidence="10">Glycosyltransferase family 39 protein</fullName>
        <ecNumber evidence="10">2.4.-.-</ecNumber>
    </submittedName>
</protein>
<keyword evidence="5 8" id="KW-0812">Transmembrane</keyword>
<dbReference type="EMBL" id="CP112998">
    <property type="protein sequence ID" value="WAC14039.1"/>
    <property type="molecule type" value="Genomic_DNA"/>
</dbReference>
<accession>A0A9E8SN85</accession>
<name>A0A9E8SN85_9BACT</name>
<evidence type="ECO:0000256" key="8">
    <source>
        <dbReference type="SAM" id="Phobius"/>
    </source>
</evidence>
<feature type="transmembrane region" description="Helical" evidence="8">
    <location>
        <begin position="65"/>
        <end position="83"/>
    </location>
</feature>